<gene>
    <name evidence="6" type="ORF">POPKKDDM_00003</name>
</gene>
<evidence type="ECO:0000256" key="4">
    <source>
        <dbReference type="ARBA" id="ARBA00023136"/>
    </source>
</evidence>
<evidence type="ECO:0000256" key="1">
    <source>
        <dbReference type="ARBA" id="ARBA00004127"/>
    </source>
</evidence>
<dbReference type="InterPro" id="IPR008217">
    <property type="entry name" value="Ccc1_fam"/>
</dbReference>
<dbReference type="GO" id="GO:0012505">
    <property type="term" value="C:endomembrane system"/>
    <property type="evidence" value="ECO:0007669"/>
    <property type="project" value="UniProtKB-SubCell"/>
</dbReference>
<dbReference type="GO" id="GO:0030026">
    <property type="term" value="P:intracellular manganese ion homeostasis"/>
    <property type="evidence" value="ECO:0007669"/>
    <property type="project" value="InterPro"/>
</dbReference>
<comment type="subcellular location">
    <subcellularLocation>
        <location evidence="1">Endomembrane system</location>
        <topology evidence="1">Multi-pass membrane protein</topology>
    </subcellularLocation>
</comment>
<feature type="transmembrane region" description="Helical" evidence="5">
    <location>
        <begin position="9"/>
        <end position="31"/>
    </location>
</feature>
<feature type="transmembrane region" description="Helical" evidence="5">
    <location>
        <begin position="37"/>
        <end position="60"/>
    </location>
</feature>
<keyword evidence="2 5" id="KW-0812">Transmembrane</keyword>
<reference evidence="6" key="1">
    <citation type="submission" date="2020-06" db="EMBL/GenBank/DDBJ databases">
        <title>Unique genomic features of the anaerobic methanotrophic archaea.</title>
        <authorList>
            <person name="Chadwick G.L."/>
            <person name="Skennerton C.T."/>
            <person name="Laso-Perez R."/>
            <person name="Leu A.O."/>
            <person name="Speth D.R."/>
            <person name="Yu H."/>
            <person name="Morgan-Lang C."/>
            <person name="Hatzenpichler R."/>
            <person name="Goudeau D."/>
            <person name="Malmstrom R."/>
            <person name="Brazelton W.J."/>
            <person name="Woyke T."/>
            <person name="Hallam S.J."/>
            <person name="Tyson G.W."/>
            <person name="Wegener G."/>
            <person name="Boetius A."/>
            <person name="Orphan V."/>
        </authorList>
    </citation>
    <scope>NUCLEOTIDE SEQUENCE</scope>
</reference>
<evidence type="ECO:0008006" key="7">
    <source>
        <dbReference type="Google" id="ProtNLM"/>
    </source>
</evidence>
<evidence type="ECO:0000313" key="6">
    <source>
        <dbReference type="EMBL" id="QNO47284.1"/>
    </source>
</evidence>
<dbReference type="EMBL" id="MT631255">
    <property type="protein sequence ID" value="QNO47284.1"/>
    <property type="molecule type" value="Genomic_DNA"/>
</dbReference>
<evidence type="ECO:0000256" key="3">
    <source>
        <dbReference type="ARBA" id="ARBA00022989"/>
    </source>
</evidence>
<evidence type="ECO:0000256" key="5">
    <source>
        <dbReference type="SAM" id="Phobius"/>
    </source>
</evidence>
<proteinExistence type="predicted"/>
<name>A0A7G9YH00_9EURY</name>
<organism evidence="6">
    <name type="scientific">Candidatus Methanogaster sp. ANME-2c ERB4</name>
    <dbReference type="NCBI Taxonomy" id="2759911"/>
    <lineage>
        <taxon>Archaea</taxon>
        <taxon>Methanobacteriati</taxon>
        <taxon>Methanobacteriota</taxon>
        <taxon>Stenosarchaea group</taxon>
        <taxon>Methanomicrobia</taxon>
        <taxon>Methanosarcinales</taxon>
        <taxon>ANME-2 cluster</taxon>
        <taxon>Candidatus Methanogasteraceae</taxon>
        <taxon>Candidatus Methanogaster</taxon>
    </lineage>
</organism>
<dbReference type="Pfam" id="PF01988">
    <property type="entry name" value="VIT1"/>
    <property type="match status" value="2"/>
</dbReference>
<keyword evidence="4 5" id="KW-0472">Membrane</keyword>
<dbReference type="PANTHER" id="PTHR31851">
    <property type="entry name" value="FE(2+)/MN(2+) TRANSPORTER PCL1"/>
    <property type="match status" value="1"/>
</dbReference>
<protein>
    <recommendedName>
        <fullName evidence="7">VIT family protein</fullName>
    </recommendedName>
</protein>
<sequence>MTKSEQGRYIILGSIDGILAVLGGVIGASTAGTPNEGVVHVGIGVAVALAVTNGIGSYLAESTVEYAKLAEKERPLLRKLTGTKIERRTRRKIYLDSITHGGASFVGSLVPITPFILVESNALAVSIAASLSALVALGIYSGRLSKQNIAVSVVKMVILGVLVVVLVSLLGGGH</sequence>
<accession>A0A7G9YH00</accession>
<keyword evidence="3 5" id="KW-1133">Transmembrane helix</keyword>
<feature type="transmembrane region" description="Helical" evidence="5">
    <location>
        <begin position="93"/>
        <end position="117"/>
    </location>
</feature>
<feature type="transmembrane region" description="Helical" evidence="5">
    <location>
        <begin position="149"/>
        <end position="171"/>
    </location>
</feature>
<feature type="transmembrane region" description="Helical" evidence="5">
    <location>
        <begin position="123"/>
        <end position="142"/>
    </location>
</feature>
<dbReference type="GO" id="GO:0005384">
    <property type="term" value="F:manganese ion transmembrane transporter activity"/>
    <property type="evidence" value="ECO:0007669"/>
    <property type="project" value="InterPro"/>
</dbReference>
<evidence type="ECO:0000256" key="2">
    <source>
        <dbReference type="ARBA" id="ARBA00022692"/>
    </source>
</evidence>
<dbReference type="AlphaFoldDB" id="A0A7G9YH00"/>